<sequence>MQEANGLMSDERNELKARMRHVAQRLLAPLLELDRHVQEINNQVRTLSWQSSICRRVEQVPEIWPLTETALEATIGENVAALKNGRQLVALPGLVPNQHSNCGQATYARHQ</sequence>
<accession>A0ABM8Y414</accession>
<dbReference type="EMBL" id="CAJZAF010000077">
    <property type="protein sequence ID" value="CAG9187513.1"/>
    <property type="molecule type" value="Genomic_DNA"/>
</dbReference>
<protein>
    <submittedName>
        <fullName evidence="1">Uncharacterized protein</fullName>
    </submittedName>
</protein>
<organism evidence="1 2">
    <name type="scientific">Cupriavidus pinatubonensis</name>
    <dbReference type="NCBI Taxonomy" id="248026"/>
    <lineage>
        <taxon>Bacteria</taxon>
        <taxon>Pseudomonadati</taxon>
        <taxon>Pseudomonadota</taxon>
        <taxon>Betaproteobacteria</taxon>
        <taxon>Burkholderiales</taxon>
        <taxon>Burkholderiaceae</taxon>
        <taxon>Cupriavidus</taxon>
    </lineage>
</organism>
<keyword evidence="2" id="KW-1185">Reference proteome</keyword>
<name>A0ABM8Y414_9BURK</name>
<comment type="caution">
    <text evidence="1">The sequence shown here is derived from an EMBL/GenBank/DDBJ whole genome shotgun (WGS) entry which is preliminary data.</text>
</comment>
<gene>
    <name evidence="1" type="ORF">LMG23994_06958</name>
</gene>
<evidence type="ECO:0000313" key="1">
    <source>
        <dbReference type="EMBL" id="CAG9187513.1"/>
    </source>
</evidence>
<reference evidence="1 2" key="1">
    <citation type="submission" date="2021-08" db="EMBL/GenBank/DDBJ databases">
        <authorList>
            <person name="Peeters C."/>
        </authorList>
    </citation>
    <scope>NUCLEOTIDE SEQUENCE [LARGE SCALE GENOMIC DNA]</scope>
    <source>
        <strain evidence="1 2">LMG 23994</strain>
    </source>
</reference>
<proteinExistence type="predicted"/>
<dbReference type="Proteomes" id="UP000701702">
    <property type="component" value="Unassembled WGS sequence"/>
</dbReference>
<evidence type="ECO:0000313" key="2">
    <source>
        <dbReference type="Proteomes" id="UP000701702"/>
    </source>
</evidence>
<dbReference type="RefSeq" id="WP_224010881.1">
    <property type="nucleotide sequence ID" value="NZ_CAJZAF010000077.1"/>
</dbReference>